<gene>
    <name evidence="1" type="ORF">BLNAU_11674</name>
</gene>
<proteinExistence type="predicted"/>
<comment type="caution">
    <text evidence="1">The sequence shown here is derived from an EMBL/GenBank/DDBJ whole genome shotgun (WGS) entry which is preliminary data.</text>
</comment>
<dbReference type="Proteomes" id="UP001281761">
    <property type="component" value="Unassembled WGS sequence"/>
</dbReference>
<sequence>MIFTPVTATAEPIEVVLPFSSFGSKKSNATLQVRPDVLKGIFTIGEKYTTSFEDYKVIGKEWTVVDPLTTTYESVLTQFSPHKEDGAFDPIWINCRNGMIHESLIAGGKVHQVTLWTSDPDPFLTLPIDGHYYLVEGEYRVVTQNLVGVTLLGTCYS</sequence>
<organism evidence="1 2">
    <name type="scientific">Blattamonas nauphoetae</name>
    <dbReference type="NCBI Taxonomy" id="2049346"/>
    <lineage>
        <taxon>Eukaryota</taxon>
        <taxon>Metamonada</taxon>
        <taxon>Preaxostyla</taxon>
        <taxon>Oxymonadida</taxon>
        <taxon>Blattamonas</taxon>
    </lineage>
</organism>
<evidence type="ECO:0000313" key="1">
    <source>
        <dbReference type="EMBL" id="KAK2953388.1"/>
    </source>
</evidence>
<name>A0ABQ9XPW4_9EUKA</name>
<accession>A0ABQ9XPW4</accession>
<reference evidence="1 2" key="1">
    <citation type="journal article" date="2022" name="bioRxiv">
        <title>Genomics of Preaxostyla Flagellates Illuminates Evolutionary Transitions and the Path Towards Mitochondrial Loss.</title>
        <authorList>
            <person name="Novak L.V.F."/>
            <person name="Treitli S.C."/>
            <person name="Pyrih J."/>
            <person name="Halakuc P."/>
            <person name="Pipaliya S.V."/>
            <person name="Vacek V."/>
            <person name="Brzon O."/>
            <person name="Soukal P."/>
            <person name="Eme L."/>
            <person name="Dacks J.B."/>
            <person name="Karnkowska A."/>
            <person name="Elias M."/>
            <person name="Hampl V."/>
        </authorList>
    </citation>
    <scope>NUCLEOTIDE SEQUENCE [LARGE SCALE GENOMIC DNA]</scope>
    <source>
        <strain evidence="1">NAU3</strain>
        <tissue evidence="1">Gut</tissue>
    </source>
</reference>
<protein>
    <submittedName>
        <fullName evidence="1">Uncharacterized protein</fullName>
    </submittedName>
</protein>
<keyword evidence="2" id="KW-1185">Reference proteome</keyword>
<evidence type="ECO:0000313" key="2">
    <source>
        <dbReference type="Proteomes" id="UP001281761"/>
    </source>
</evidence>
<dbReference type="EMBL" id="JARBJD010000092">
    <property type="protein sequence ID" value="KAK2953388.1"/>
    <property type="molecule type" value="Genomic_DNA"/>
</dbReference>